<organism evidence="3 4">
    <name type="scientific">Teredinibacter turnerae (strain ATCC 39867 / T7901)</name>
    <dbReference type="NCBI Taxonomy" id="377629"/>
    <lineage>
        <taxon>Bacteria</taxon>
        <taxon>Pseudomonadati</taxon>
        <taxon>Pseudomonadota</taxon>
        <taxon>Gammaproteobacteria</taxon>
        <taxon>Cellvibrionales</taxon>
        <taxon>Cellvibrionaceae</taxon>
        <taxon>Teredinibacter</taxon>
    </lineage>
</organism>
<dbReference type="InterPro" id="IPR010502">
    <property type="entry name" value="Carb-bd_dom_fam9"/>
</dbReference>
<dbReference type="Gene3D" id="2.60.40.1190">
    <property type="match status" value="1"/>
</dbReference>
<dbReference type="EMBL" id="CP001614">
    <property type="protein sequence ID" value="ACR13983.1"/>
    <property type="molecule type" value="Genomic_DNA"/>
</dbReference>
<keyword evidence="4" id="KW-1185">Reference proteome</keyword>
<dbReference type="GO" id="GO:0030246">
    <property type="term" value="F:carbohydrate binding"/>
    <property type="evidence" value="ECO:0007669"/>
    <property type="project" value="InterPro"/>
</dbReference>
<keyword evidence="1" id="KW-0732">Signal</keyword>
<dbReference type="SUPFAM" id="SSF49344">
    <property type="entry name" value="CBD9-like"/>
    <property type="match status" value="1"/>
</dbReference>
<evidence type="ECO:0000313" key="4">
    <source>
        <dbReference type="Proteomes" id="UP000009080"/>
    </source>
</evidence>
<dbReference type="CAZy" id="CBM9">
    <property type="family name" value="Carbohydrate-Binding Module Family 9"/>
</dbReference>
<dbReference type="GO" id="GO:0004553">
    <property type="term" value="F:hydrolase activity, hydrolyzing O-glycosyl compounds"/>
    <property type="evidence" value="ECO:0007669"/>
    <property type="project" value="InterPro"/>
</dbReference>
<dbReference type="GO" id="GO:0016052">
    <property type="term" value="P:carbohydrate catabolic process"/>
    <property type="evidence" value="ECO:0007669"/>
    <property type="project" value="InterPro"/>
</dbReference>
<dbReference type="RefSeq" id="WP_015820098.1">
    <property type="nucleotide sequence ID" value="NC_012997.1"/>
</dbReference>
<feature type="chain" id="PRO_5002948727" evidence="1">
    <location>
        <begin position="23"/>
        <end position="250"/>
    </location>
</feature>
<dbReference type="HOGENOM" id="CLU_075287_0_0_6"/>
<dbReference type="eggNOG" id="COG2133">
    <property type="taxonomic scope" value="Bacteria"/>
</dbReference>
<dbReference type="Pfam" id="PF06452">
    <property type="entry name" value="CBM9_1"/>
    <property type="match status" value="1"/>
</dbReference>
<dbReference type="OrthoDB" id="9786766at2"/>
<accession>C5BI07</accession>
<dbReference type="STRING" id="377629.TERTU_1900"/>
<feature type="domain" description="Carbohydrate-binding" evidence="2">
    <location>
        <begin position="42"/>
        <end position="249"/>
    </location>
</feature>
<evidence type="ECO:0000313" key="3">
    <source>
        <dbReference type="EMBL" id="ACR13983.1"/>
    </source>
</evidence>
<dbReference type="AlphaFoldDB" id="C5BI07"/>
<gene>
    <name evidence="3" type="ordered locus">TERTU_1900</name>
</gene>
<evidence type="ECO:0000259" key="2">
    <source>
        <dbReference type="Pfam" id="PF06452"/>
    </source>
</evidence>
<protein>
    <submittedName>
        <fullName evidence="3">Carbohydrate binding module family 9 domain protein</fullName>
    </submittedName>
</protein>
<dbReference type="Proteomes" id="UP000009080">
    <property type="component" value="Chromosome"/>
</dbReference>
<evidence type="ECO:0000256" key="1">
    <source>
        <dbReference type="SAM" id="SignalP"/>
    </source>
</evidence>
<feature type="signal peptide" evidence="1">
    <location>
        <begin position="1"/>
        <end position="22"/>
    </location>
</feature>
<dbReference type="KEGG" id="ttu:TERTU_1900"/>
<name>C5BI07_TERTT</name>
<reference evidence="3 4" key="1">
    <citation type="journal article" date="2009" name="PLoS ONE">
        <title>The complete genome of Teredinibacter turnerae T7901: an intracellular endosymbiont of marine wood-boring bivalves (shipworms).</title>
        <authorList>
            <person name="Yang J.C."/>
            <person name="Madupu R."/>
            <person name="Durkin A.S."/>
            <person name="Ekborg N.A."/>
            <person name="Pedamallu C.S."/>
            <person name="Hostetler J.B."/>
            <person name="Radune D."/>
            <person name="Toms B.S."/>
            <person name="Henrissat B."/>
            <person name="Coutinho P.M."/>
            <person name="Schwarz S."/>
            <person name="Field L."/>
            <person name="Trindade-Silva A.E."/>
            <person name="Soares C.A.G."/>
            <person name="Elshahawi S."/>
            <person name="Hanora A."/>
            <person name="Schmidt E.W."/>
            <person name="Haygood M.G."/>
            <person name="Posfai J."/>
            <person name="Benner J."/>
            <person name="Madinger C."/>
            <person name="Nove J."/>
            <person name="Anton B."/>
            <person name="Chaudhary K."/>
            <person name="Foster J."/>
            <person name="Holman A."/>
            <person name="Kumar S."/>
            <person name="Lessard P.A."/>
            <person name="Luyten Y.A."/>
            <person name="Slatko B."/>
            <person name="Wood N."/>
            <person name="Wu B."/>
            <person name="Teplitski M."/>
            <person name="Mougous J.D."/>
            <person name="Ward N."/>
            <person name="Eisen J.A."/>
            <person name="Badger J.H."/>
            <person name="Distel D.L."/>
        </authorList>
    </citation>
    <scope>NUCLEOTIDE SEQUENCE [LARGE SCALE GENOMIC DNA]</scope>
    <source>
        <strain evidence="4">ATCC 39867 / T7901</strain>
    </source>
</reference>
<sequence>MKTLAYMGLCGGLLLSSTQIQAAEPHTRSHYKVPYAKSAPVIDGVADEAIWDKAPWRQIDQVLIGDGLKSDDFSGRFKLVWTKSHLYLLAEIVDDVMADHYADPLEHYWDDEALELFVDEDNSGGDHQYNHSAFAYHIALDGNVVDSGPDRKAHLYNDHVQSRWQRTPEYTVWEAAIAIYDESFVDEDRSAKPVKLKLGKKMGFMVAYCDNDGGLNREHFIGSEEIVPVNGDKNRGWIDASVFGEIELVK</sequence>
<proteinExistence type="predicted"/>